<dbReference type="EMBL" id="JAWJAV010000001">
    <property type="protein sequence ID" value="MDV2620433.1"/>
    <property type="molecule type" value="Genomic_DNA"/>
</dbReference>
<gene>
    <name evidence="2" type="ORF">R0G89_01620</name>
</gene>
<feature type="transmembrane region" description="Helical" evidence="1">
    <location>
        <begin position="131"/>
        <end position="152"/>
    </location>
</feature>
<feature type="transmembrane region" description="Helical" evidence="1">
    <location>
        <begin position="18"/>
        <end position="37"/>
    </location>
</feature>
<evidence type="ECO:0000313" key="2">
    <source>
        <dbReference type="EMBL" id="MDV2620433.1"/>
    </source>
</evidence>
<dbReference type="CDD" id="cd21808">
    <property type="entry name" value="ABC-2_lan_permease_MutG"/>
    <property type="match status" value="1"/>
</dbReference>
<dbReference type="Proteomes" id="UP001280897">
    <property type="component" value="Unassembled WGS sequence"/>
</dbReference>
<dbReference type="NCBIfam" id="TIGR03733">
    <property type="entry name" value="lanti_perm_MutG"/>
    <property type="match status" value="1"/>
</dbReference>
<evidence type="ECO:0000256" key="1">
    <source>
        <dbReference type="SAM" id="Phobius"/>
    </source>
</evidence>
<keyword evidence="1" id="KW-0812">Transmembrane</keyword>
<dbReference type="Pfam" id="PF12730">
    <property type="entry name" value="ABC2_membrane_4"/>
    <property type="match status" value="1"/>
</dbReference>
<proteinExistence type="predicted"/>
<dbReference type="AlphaFoldDB" id="A0AAW8YFB2"/>
<sequence>MNFISAEWLKIKRTGIRWMVIAFPILLAFFTILYIWTHKGIVRINLINTWFNIWLSLIMPLFIGVLVGLDIHKEAEIKQFSALFANQISRKKIFLTKYIFLCLCFLVSILLSTGIFWLGTLGLANAIPLRILLMGVAFGVIGTLPVVALQIWISFKWNLGISISVSIFGFLLSTLIGTTNLGEKIWYLIPWTYAYRLSEITNVFVVNSVDENFRNQVIGLAEQTGVIGIVASLVTSLLFLAGGISWFKRWET</sequence>
<keyword evidence="1" id="KW-1133">Transmembrane helix</keyword>
<dbReference type="InterPro" id="IPR022294">
    <property type="entry name" value="ABC-transptr_permeasesu"/>
</dbReference>
<protein>
    <submittedName>
        <fullName evidence="2">Lantibiotic immunity ABC transporter MutG family permease subunit</fullName>
    </submittedName>
</protein>
<name>A0AAW8YFB2_PEDAC</name>
<keyword evidence="1" id="KW-0472">Membrane</keyword>
<accession>A0AAW8YFB2</accession>
<feature type="transmembrane region" description="Helical" evidence="1">
    <location>
        <begin position="98"/>
        <end position="119"/>
    </location>
</feature>
<reference evidence="2" key="2">
    <citation type="submission" date="2023-10" db="EMBL/GenBank/DDBJ databases">
        <authorList>
            <person name="Khurajog B."/>
        </authorList>
    </citation>
    <scope>NUCLEOTIDE SEQUENCE</scope>
    <source>
        <strain evidence="2">BF9</strain>
    </source>
</reference>
<feature type="transmembrane region" description="Helical" evidence="1">
    <location>
        <begin position="159"/>
        <end position="178"/>
    </location>
</feature>
<dbReference type="RefSeq" id="WP_056984977.1">
    <property type="nucleotide sequence ID" value="NZ_CP066046.1"/>
</dbReference>
<organism evidence="2 3">
    <name type="scientific">Pediococcus acidilactici</name>
    <dbReference type="NCBI Taxonomy" id="1254"/>
    <lineage>
        <taxon>Bacteria</taxon>
        <taxon>Bacillati</taxon>
        <taxon>Bacillota</taxon>
        <taxon>Bacilli</taxon>
        <taxon>Lactobacillales</taxon>
        <taxon>Lactobacillaceae</taxon>
        <taxon>Pediococcus</taxon>
        <taxon>Pediococcus acidilactici group</taxon>
    </lineage>
</organism>
<feature type="transmembrane region" description="Helical" evidence="1">
    <location>
        <begin position="49"/>
        <end position="69"/>
    </location>
</feature>
<feature type="transmembrane region" description="Helical" evidence="1">
    <location>
        <begin position="226"/>
        <end position="247"/>
    </location>
</feature>
<reference evidence="2" key="1">
    <citation type="journal article" date="2023" name="PeerJ">
        <title>Selection and evaluation of lactic acid bacteria from chicken feces in Thailand as potential probiotics.</title>
        <authorList>
            <person name="Khurajog B."/>
            <person name="Disastra Y."/>
            <person name="Lawwyne L.D."/>
            <person name="Sirichokchatchawan W."/>
            <person name="Niyomtham W."/>
            <person name="Yindee J."/>
            <person name="Hampson D.J."/>
            <person name="Prapasarakul N."/>
        </authorList>
    </citation>
    <scope>NUCLEOTIDE SEQUENCE</scope>
    <source>
        <strain evidence="2">BF9</strain>
    </source>
</reference>
<comment type="caution">
    <text evidence="2">The sequence shown here is derived from an EMBL/GenBank/DDBJ whole genome shotgun (WGS) entry which is preliminary data.</text>
</comment>
<evidence type="ECO:0000313" key="3">
    <source>
        <dbReference type="Proteomes" id="UP001280897"/>
    </source>
</evidence>